<organism evidence="1 2">
    <name type="scientific">Candidatus Colwellbacteria bacterium RIFCSPLOWO2_02_FULL_44_20b</name>
    <dbReference type="NCBI Taxonomy" id="1797691"/>
    <lineage>
        <taxon>Bacteria</taxon>
        <taxon>Candidatus Colwelliibacteriota</taxon>
    </lineage>
</organism>
<dbReference type="GO" id="GO:0006629">
    <property type="term" value="P:lipid metabolic process"/>
    <property type="evidence" value="ECO:0007669"/>
    <property type="project" value="InterPro"/>
</dbReference>
<dbReference type="PANTHER" id="PTHR11440">
    <property type="entry name" value="LECITHIN-CHOLESTEROL ACYLTRANSFERASE-RELATED"/>
    <property type="match status" value="1"/>
</dbReference>
<evidence type="ECO:0000313" key="2">
    <source>
        <dbReference type="Proteomes" id="UP000178808"/>
    </source>
</evidence>
<dbReference type="InterPro" id="IPR029058">
    <property type="entry name" value="AB_hydrolase_fold"/>
</dbReference>
<dbReference type="Gene3D" id="3.40.50.1820">
    <property type="entry name" value="alpha/beta hydrolase"/>
    <property type="match status" value="1"/>
</dbReference>
<dbReference type="SUPFAM" id="SSF53474">
    <property type="entry name" value="alpha/beta-Hydrolases"/>
    <property type="match status" value="1"/>
</dbReference>
<comment type="caution">
    <text evidence="1">The sequence shown here is derived from an EMBL/GenBank/DDBJ whole genome shotgun (WGS) entry which is preliminary data.</text>
</comment>
<reference evidence="1 2" key="1">
    <citation type="journal article" date="2016" name="Nat. Commun.">
        <title>Thousands of microbial genomes shed light on interconnected biogeochemical processes in an aquifer system.</title>
        <authorList>
            <person name="Anantharaman K."/>
            <person name="Brown C.T."/>
            <person name="Hug L.A."/>
            <person name="Sharon I."/>
            <person name="Castelle C.J."/>
            <person name="Probst A.J."/>
            <person name="Thomas B.C."/>
            <person name="Singh A."/>
            <person name="Wilkins M.J."/>
            <person name="Karaoz U."/>
            <person name="Brodie E.L."/>
            <person name="Williams K.H."/>
            <person name="Hubbard S.S."/>
            <person name="Banfield J.F."/>
        </authorList>
    </citation>
    <scope>NUCLEOTIDE SEQUENCE [LARGE SCALE GENOMIC DNA]</scope>
</reference>
<dbReference type="EMBL" id="MHIZ01000004">
    <property type="protein sequence ID" value="OGY60841.1"/>
    <property type="molecule type" value="Genomic_DNA"/>
</dbReference>
<dbReference type="GO" id="GO:0008374">
    <property type="term" value="F:O-acyltransferase activity"/>
    <property type="evidence" value="ECO:0007669"/>
    <property type="project" value="InterPro"/>
</dbReference>
<dbReference type="InterPro" id="IPR003386">
    <property type="entry name" value="LACT/PDAT_acylTrfase"/>
</dbReference>
<dbReference type="Proteomes" id="UP000178808">
    <property type="component" value="Unassembled WGS sequence"/>
</dbReference>
<gene>
    <name evidence="1" type="ORF">A3I31_01540</name>
</gene>
<dbReference type="Pfam" id="PF02450">
    <property type="entry name" value="LCAT"/>
    <property type="match status" value="1"/>
</dbReference>
<evidence type="ECO:0008006" key="3">
    <source>
        <dbReference type="Google" id="ProtNLM"/>
    </source>
</evidence>
<name>A0A1G1Z877_9BACT</name>
<proteinExistence type="predicted"/>
<dbReference type="Gene3D" id="2.60.40.10">
    <property type="entry name" value="Immunoglobulins"/>
    <property type="match status" value="1"/>
</dbReference>
<dbReference type="AlphaFoldDB" id="A0A1G1Z877"/>
<evidence type="ECO:0000313" key="1">
    <source>
        <dbReference type="EMBL" id="OGY60841.1"/>
    </source>
</evidence>
<sequence length="1002" mass="112621">MALRYKLFLFFLFFTGFFFIFSDRAVAANPYIQNVIFSQDELGDYIEFDWVDAPGQIDDGYYGCQRNLVAIWLDRFNPNGVIEGMTIMPDSNSVSLVGDFMSGNAGSSYSGFGNSGFASGRPTSNCSSFFGPQEPVLSEYLPRHLKTYFNPAWLPQQLSFSAEDFITIQLLGLQYNTGLIKIFAHDPEQYFYQPSTNPFPALPFENLQFGFNENSELTVSFDWVHPDRNGLLLVGMNGSINYSNGSSFEPDLSKNDSFIFEGGGNNNLNQPNWLNYWPSGGSQFNRGEHYELSVRQLHRWTPARDFTSCSIHYPCPLQQYQVEAFMGREFLPDDYITISFTSSEPYQYTFNNETKYYFQPQQGIDPVIVIPGILGSWPVPELSWQIDPVSLQPFLTSAGVPGSLHLKLSDLRVDPILGVYDNLFVALQRAGYIAGETLFAFPYEWRQSNVITAQKLEEMIAEVKDICQCGRVDLVAHSMGGLVARSYIQGPDYQDDVDQLVFLGTPHLGSPKSYLQWEALEGFDSDLEKVLAKAVFKLEALKHGYLNTLNYIRDGILSLEQLLPIYDYLKESSTGELRSYPTDYPINSFLEILNNDVALNLLKNRVEIINIEGDAGDQSTLNFIRVEPDPDSEDDKWIHGIPENFENNLSQGLENGPGDGTVPRSSQDLPGANSFVISSGHSELPTNAQQDVIEELIGIRPTEFIDLSFVRKLLFINIKSPADFYILAPDGKRLGKDFLTDNTFNEIPFGYYTGFDTDIEFVTIPNPLDGDYKIFLRGTDEGEYELEVNLIDDNSIVTGIEGGYIVEDLEETLNVVLDSSLREVIEVKPEDQTPPSIVISSPQEDKVYTRQDFLTINYLVTDDTGVQDVEATLGSEPRGVLNGEVVDLFFEDIGTHTLTITAKDYLSNETTLTMSFEVGVTYDSFTKDIKRAYGLGWIKNKTIYNTLLTQAGNVKKAKNNLARRIQLQTITSLVSTFYNLGFITKEGYNLLNGDVGYLIGKL</sequence>
<accession>A0A1G1Z877</accession>
<dbReference type="InterPro" id="IPR013783">
    <property type="entry name" value="Ig-like_fold"/>
</dbReference>
<protein>
    <recommendedName>
        <fullName evidence="3">PGAP1 family protein</fullName>
    </recommendedName>
</protein>